<dbReference type="GO" id="GO:0005507">
    <property type="term" value="F:copper ion binding"/>
    <property type="evidence" value="ECO:0007669"/>
    <property type="project" value="TreeGrafter"/>
</dbReference>
<proteinExistence type="inferred from homology"/>
<name>A0AAU7DHG6_9BACT</name>
<dbReference type="EMBL" id="CP121196">
    <property type="protein sequence ID" value="XBH17284.1"/>
    <property type="molecule type" value="Genomic_DNA"/>
</dbReference>
<sequence length="250" mass="26552">MNLEVCVDSVESAIASDKGGATRVELCSALSEGGITPSAGLMSAVRAAIDIELFVIIRPRGGDFVYSDHELQIMREDILEAKARKVDGVVLGVLTKAKTVDVARTHKLIEVARPLRVTFHKAFDVCKDLHRALEDVIASGADRILTSGGQPDAVRGAATIALLQERAANRIRIMAGGGIRVSNLRTVALKTGVLEIHSSLSKNVDSDPADETPVIGNGPQPFRVLERDVRTFKSALDAIAVEAQLGATAP</sequence>
<keyword evidence="2" id="KW-0963">Cytoplasm</keyword>
<dbReference type="SUPFAM" id="SSF110395">
    <property type="entry name" value="CutC-like"/>
    <property type="match status" value="1"/>
</dbReference>
<evidence type="ECO:0000256" key="1">
    <source>
        <dbReference type="ARBA" id="ARBA00007768"/>
    </source>
</evidence>
<dbReference type="Gene3D" id="3.20.20.380">
    <property type="entry name" value="Copper homeostasis (CutC) domain"/>
    <property type="match status" value="1"/>
</dbReference>
<evidence type="ECO:0000313" key="3">
    <source>
        <dbReference type="EMBL" id="XBH17284.1"/>
    </source>
</evidence>
<comment type="subcellular location">
    <subcellularLocation>
        <location evidence="2">Cytoplasm</location>
    </subcellularLocation>
</comment>
<gene>
    <name evidence="2" type="primary">cutC</name>
    <name evidence="3" type="ORF">P8935_22300</name>
</gene>
<dbReference type="PANTHER" id="PTHR12598:SF0">
    <property type="entry name" value="COPPER HOMEOSTASIS PROTEIN CUTC HOMOLOG"/>
    <property type="match status" value="1"/>
</dbReference>
<comment type="caution">
    <text evidence="2">Once thought to be involved in copper homeostasis, experiments in E.coli have shown this is not the case.</text>
</comment>
<dbReference type="HAMAP" id="MF_00795">
    <property type="entry name" value="CutC"/>
    <property type="match status" value="1"/>
</dbReference>
<organism evidence="3">
    <name type="scientific">Telmatobacter sp. DSM 110680</name>
    <dbReference type="NCBI Taxonomy" id="3036704"/>
    <lineage>
        <taxon>Bacteria</taxon>
        <taxon>Pseudomonadati</taxon>
        <taxon>Acidobacteriota</taxon>
        <taxon>Terriglobia</taxon>
        <taxon>Terriglobales</taxon>
        <taxon>Acidobacteriaceae</taxon>
        <taxon>Telmatobacter</taxon>
    </lineage>
</organism>
<dbReference type="GO" id="GO:0005737">
    <property type="term" value="C:cytoplasm"/>
    <property type="evidence" value="ECO:0007669"/>
    <property type="project" value="UniProtKB-SubCell"/>
</dbReference>
<accession>A0AAU7DHG6</accession>
<evidence type="ECO:0000256" key="2">
    <source>
        <dbReference type="HAMAP-Rule" id="MF_00795"/>
    </source>
</evidence>
<dbReference type="RefSeq" id="WP_348262515.1">
    <property type="nucleotide sequence ID" value="NZ_CP121196.1"/>
</dbReference>
<dbReference type="Pfam" id="PF03932">
    <property type="entry name" value="CutC"/>
    <property type="match status" value="1"/>
</dbReference>
<dbReference type="PANTHER" id="PTHR12598">
    <property type="entry name" value="COPPER HOMEOSTASIS PROTEIN CUTC"/>
    <property type="match status" value="1"/>
</dbReference>
<reference evidence="3" key="1">
    <citation type="submission" date="2023-03" db="EMBL/GenBank/DDBJ databases">
        <title>Edaphobacter sp.</title>
        <authorList>
            <person name="Huber K.J."/>
            <person name="Papendorf J."/>
            <person name="Pilke C."/>
            <person name="Bunk B."/>
            <person name="Sproeer C."/>
            <person name="Pester M."/>
        </authorList>
    </citation>
    <scope>NUCLEOTIDE SEQUENCE</scope>
    <source>
        <strain evidence="3">DSM 110680</strain>
    </source>
</reference>
<dbReference type="FunFam" id="3.20.20.380:FF:000001">
    <property type="entry name" value="Copper homeostasis protein CutC"/>
    <property type="match status" value="1"/>
</dbReference>
<comment type="similarity">
    <text evidence="1 2">Belongs to the CutC family.</text>
</comment>
<dbReference type="InterPro" id="IPR036822">
    <property type="entry name" value="CutC-like_dom_sf"/>
</dbReference>
<protein>
    <recommendedName>
        <fullName evidence="2">PF03932 family protein CutC</fullName>
    </recommendedName>
</protein>
<dbReference type="AlphaFoldDB" id="A0AAU7DHG6"/>
<dbReference type="InterPro" id="IPR005627">
    <property type="entry name" value="CutC-like"/>
</dbReference>